<sequence>MNAVLIVLFMGLIGALIGGFTNYIAIKMLFRPFEPKFLFGKQLPFTPGLIPKRRNELSVKMGEMVTEHLLTPEIFKEKLMTPQTEGFMKDFIVRQIQTLKTGQYSVDDFARRFNIDVSALGNEKLRHQLLQVIDNAVLTRKDEQIANLLPVDLRGKLDAQVEGLPPMIMEKLRDYVNSAKGYDDMMQMIDRFFMEKGRVVSMIQMFMTKEMIADRVIKEFNALSREEKLNNIIATEVNREYHQLLTKQPSHFISNQEIETIKENLIEQIIAQVDLKHYTSTPLVTLAPKAFEYMEGEGSDRFVHYAISKTSDNIAEILEKVHIAEIVKQQIDNFELSFLERLVIEISNKELKLITFLGFLLGGIIGLVQGVIALFV</sequence>
<feature type="transmembrane region" description="Helical" evidence="6">
    <location>
        <begin position="353"/>
        <end position="375"/>
    </location>
</feature>
<evidence type="ECO:0000256" key="6">
    <source>
        <dbReference type="SAM" id="Phobius"/>
    </source>
</evidence>
<evidence type="ECO:0000256" key="5">
    <source>
        <dbReference type="ARBA" id="ARBA00023136"/>
    </source>
</evidence>
<dbReference type="Proteomes" id="UP000249579">
    <property type="component" value="Unassembled WGS sequence"/>
</dbReference>
<organism evidence="7 8">
    <name type="scientific">Macrococcoides bohemicum</name>
    <dbReference type="NCBI Taxonomy" id="1903056"/>
    <lineage>
        <taxon>Bacteria</taxon>
        <taxon>Bacillati</taxon>
        <taxon>Bacillota</taxon>
        <taxon>Bacilli</taxon>
        <taxon>Bacillales</taxon>
        <taxon>Staphylococcaceae</taxon>
        <taxon>Macrococcoides</taxon>
    </lineage>
</organism>
<evidence type="ECO:0000256" key="3">
    <source>
        <dbReference type="ARBA" id="ARBA00022692"/>
    </source>
</evidence>
<dbReference type="RefSeq" id="WP_111744525.1">
    <property type="nucleotide sequence ID" value="NZ_DALZDE010000012.1"/>
</dbReference>
<keyword evidence="5 6" id="KW-0472">Membrane</keyword>
<dbReference type="OrthoDB" id="9787430at2"/>
<accession>A0A328A9L4</accession>
<comment type="similarity">
    <text evidence="2">Belongs to the UPF0754 family.</text>
</comment>
<comment type="subcellular location">
    <subcellularLocation>
        <location evidence="1">Endomembrane system</location>
    </subcellularLocation>
</comment>
<proteinExistence type="inferred from homology"/>
<evidence type="ECO:0000256" key="2">
    <source>
        <dbReference type="ARBA" id="ARBA00008053"/>
    </source>
</evidence>
<evidence type="ECO:0000313" key="7">
    <source>
        <dbReference type="EMBL" id="RAK49938.1"/>
    </source>
</evidence>
<protein>
    <submittedName>
        <fullName evidence="7">DUF445 domain-containing protein</fullName>
    </submittedName>
</protein>
<dbReference type="GO" id="GO:0012505">
    <property type="term" value="C:endomembrane system"/>
    <property type="evidence" value="ECO:0007669"/>
    <property type="project" value="UniProtKB-SubCell"/>
</dbReference>
<keyword evidence="3 6" id="KW-0812">Transmembrane</keyword>
<dbReference type="PANTHER" id="PTHR35791:SF1">
    <property type="entry name" value="UPF0754 MEMBRANE PROTEIN YHEB"/>
    <property type="match status" value="1"/>
</dbReference>
<dbReference type="Pfam" id="PF04286">
    <property type="entry name" value="DUF445"/>
    <property type="match status" value="1"/>
</dbReference>
<feature type="transmembrane region" description="Helical" evidence="6">
    <location>
        <begin position="6"/>
        <end position="26"/>
    </location>
</feature>
<dbReference type="EMBL" id="PZJG01000001">
    <property type="protein sequence ID" value="RAK49938.1"/>
    <property type="molecule type" value="Genomic_DNA"/>
</dbReference>
<dbReference type="PANTHER" id="PTHR35791">
    <property type="entry name" value="UPF0754 MEMBRANE PROTEIN YHEB"/>
    <property type="match status" value="1"/>
</dbReference>
<dbReference type="AlphaFoldDB" id="A0A328A9L4"/>
<evidence type="ECO:0000256" key="1">
    <source>
        <dbReference type="ARBA" id="ARBA00004308"/>
    </source>
</evidence>
<reference evidence="7 8" key="1">
    <citation type="journal article" date="2018" name="Front. Microbiol.">
        <title>Description and Comparative Genomics of Macrococcus caseolyticus subsp. hominis subsp. nov., Macrococcus goetzii sp. nov., Macrococcus epidermidis sp. nov., and Macrococcus bohemicus sp. nov., Novel Macrococci From Human Clinical Material With Virulence Potential and Suspected Uptake of Foreign DNA by Natural Transformation.</title>
        <authorList>
            <person name="Maslanova I."/>
            <person name="Wertheimer Z."/>
            <person name="Sedlacek I."/>
            <person name="Svec P."/>
            <person name="Indrakova A."/>
            <person name="Kovarovic V."/>
            <person name="Schumann P."/>
            <person name="Sproer C."/>
            <person name="Kralova S."/>
            <person name="Sedo O."/>
            <person name="Kristofova L."/>
            <person name="Vrbovska V."/>
            <person name="Fuzik T."/>
            <person name="Petras P."/>
            <person name="Zdrahal Z."/>
            <person name="Ruzickova V."/>
            <person name="Doskar J."/>
            <person name="Pantucek R."/>
        </authorList>
    </citation>
    <scope>NUCLEOTIDE SEQUENCE [LARGE SCALE GENOMIC DNA]</scope>
    <source>
        <strain evidence="7 8">03/115</strain>
    </source>
</reference>
<name>A0A328A9L4_9STAP</name>
<gene>
    <name evidence="7" type="ORF">BHX94_00245</name>
</gene>
<evidence type="ECO:0000256" key="4">
    <source>
        <dbReference type="ARBA" id="ARBA00022989"/>
    </source>
</evidence>
<dbReference type="InterPro" id="IPR007383">
    <property type="entry name" value="DUF445"/>
</dbReference>
<comment type="caution">
    <text evidence="7">The sequence shown here is derived from an EMBL/GenBank/DDBJ whole genome shotgun (WGS) entry which is preliminary data.</text>
</comment>
<evidence type="ECO:0000313" key="8">
    <source>
        <dbReference type="Proteomes" id="UP000249579"/>
    </source>
</evidence>
<keyword evidence="4 6" id="KW-1133">Transmembrane helix</keyword>